<protein>
    <submittedName>
        <fullName evidence="2">Uncharacterized protein</fullName>
    </submittedName>
</protein>
<sequence length="334" mass="36236">MGRRVGGAVIIPEGEGNGWTDCREQFSKLKHFHDKQKLGGSLPKGHPGKVLAGPVGLNKGKMIISSDHTSLLVVQKSYAEAIQGIDHTLSLNLQPIAGKCKVGKSVLEKFNGRNPLVDILSVELEEKEKAVIMTREEQVRILTVRDLLSDFKKDLLKCLESYLVGWTPPSDAVNQDINFYGAVRILEKGEKSWAGPSPASLVCLAIPANGLSESLDATTSGSQLPAELLQDCLSPEIAPSILACPFEELQSMCGLGSPAFRLNANVAASGLSFPAKVTQVRTTLEDVRQSLPARGPVFWHPARRPILQGRISLEDARQSQPTRGPVLRNPIRPF</sequence>
<proteinExistence type="predicted"/>
<accession>A0A5N6R540</accession>
<gene>
    <name evidence="2" type="ORF">FH972_012870</name>
</gene>
<evidence type="ECO:0000313" key="2">
    <source>
        <dbReference type="EMBL" id="KAE8056072.1"/>
    </source>
</evidence>
<feature type="region of interest" description="Disordered" evidence="1">
    <location>
        <begin position="314"/>
        <end position="334"/>
    </location>
</feature>
<dbReference type="EMBL" id="CM017325">
    <property type="protein sequence ID" value="KAE8056072.1"/>
    <property type="molecule type" value="Genomic_DNA"/>
</dbReference>
<dbReference type="Proteomes" id="UP000327013">
    <property type="component" value="Chromosome 5"/>
</dbReference>
<dbReference type="AlphaFoldDB" id="A0A5N6R540"/>
<keyword evidence="3" id="KW-1185">Reference proteome</keyword>
<evidence type="ECO:0000313" key="3">
    <source>
        <dbReference type="Proteomes" id="UP000327013"/>
    </source>
</evidence>
<name>A0A5N6R540_9ROSI</name>
<reference evidence="2 3" key="1">
    <citation type="submission" date="2019-06" db="EMBL/GenBank/DDBJ databases">
        <title>A chromosomal-level reference genome of Carpinus fangiana (Coryloideae, Betulaceae).</title>
        <authorList>
            <person name="Yang X."/>
            <person name="Wang Z."/>
            <person name="Zhang L."/>
            <person name="Hao G."/>
            <person name="Liu J."/>
            <person name="Yang Y."/>
        </authorList>
    </citation>
    <scope>NUCLEOTIDE SEQUENCE [LARGE SCALE GENOMIC DNA]</scope>
    <source>
        <strain evidence="2">Cfa_2016G</strain>
        <tissue evidence="2">Leaf</tissue>
    </source>
</reference>
<evidence type="ECO:0000256" key="1">
    <source>
        <dbReference type="SAM" id="MobiDB-lite"/>
    </source>
</evidence>
<organism evidence="2 3">
    <name type="scientific">Carpinus fangiana</name>
    <dbReference type="NCBI Taxonomy" id="176857"/>
    <lineage>
        <taxon>Eukaryota</taxon>
        <taxon>Viridiplantae</taxon>
        <taxon>Streptophyta</taxon>
        <taxon>Embryophyta</taxon>
        <taxon>Tracheophyta</taxon>
        <taxon>Spermatophyta</taxon>
        <taxon>Magnoliopsida</taxon>
        <taxon>eudicotyledons</taxon>
        <taxon>Gunneridae</taxon>
        <taxon>Pentapetalae</taxon>
        <taxon>rosids</taxon>
        <taxon>fabids</taxon>
        <taxon>Fagales</taxon>
        <taxon>Betulaceae</taxon>
        <taxon>Carpinus</taxon>
    </lineage>
</organism>